<dbReference type="GO" id="GO:0003676">
    <property type="term" value="F:nucleic acid binding"/>
    <property type="evidence" value="ECO:0007669"/>
    <property type="project" value="InterPro"/>
</dbReference>
<proteinExistence type="predicted"/>
<dbReference type="PANTHER" id="PTHR12302">
    <property type="entry name" value="EBNA2 BINDING PROTEIN P100"/>
    <property type="match status" value="1"/>
</dbReference>
<dbReference type="GO" id="GO:0016787">
    <property type="term" value="F:hydrolase activity"/>
    <property type="evidence" value="ECO:0007669"/>
    <property type="project" value="UniProtKB-KW"/>
</dbReference>
<dbReference type="Proteomes" id="UP000230391">
    <property type="component" value="Unassembled WGS sequence"/>
</dbReference>
<dbReference type="EMBL" id="PFRD01000044">
    <property type="protein sequence ID" value="PJC56326.1"/>
    <property type="molecule type" value="Genomic_DNA"/>
</dbReference>
<gene>
    <name evidence="5" type="ORF">CO026_00885</name>
</gene>
<dbReference type="InterPro" id="IPR035437">
    <property type="entry name" value="SNase_OB-fold_sf"/>
</dbReference>
<feature type="non-terminal residue" evidence="5">
    <location>
        <position position="1"/>
    </location>
</feature>
<dbReference type="InterPro" id="IPR016071">
    <property type="entry name" value="Staphylococal_nuclease_OB-fold"/>
</dbReference>
<keyword evidence="2" id="KW-0255">Endonuclease</keyword>
<dbReference type="PANTHER" id="PTHR12302:SF3">
    <property type="entry name" value="SERINE_THREONINE-PROTEIN KINASE 31"/>
    <property type="match status" value="1"/>
</dbReference>
<dbReference type="Pfam" id="PF00565">
    <property type="entry name" value="SNase"/>
    <property type="match status" value="1"/>
</dbReference>
<comment type="caution">
    <text evidence="5">The sequence shown here is derived from an EMBL/GenBank/DDBJ whole genome shotgun (WGS) entry which is preliminary data.</text>
</comment>
<dbReference type="InterPro" id="IPR002071">
    <property type="entry name" value="Thermonucl_AS"/>
</dbReference>
<evidence type="ECO:0000313" key="6">
    <source>
        <dbReference type="Proteomes" id="UP000230391"/>
    </source>
</evidence>
<reference evidence="6" key="1">
    <citation type="submission" date="2017-09" db="EMBL/GenBank/DDBJ databases">
        <title>Depth-based differentiation of microbial function through sediment-hosted aquifers and enrichment of novel symbionts in the deep terrestrial subsurface.</title>
        <authorList>
            <person name="Probst A.J."/>
            <person name="Ladd B."/>
            <person name="Jarett J.K."/>
            <person name="Geller-Mcgrath D.E."/>
            <person name="Sieber C.M.K."/>
            <person name="Emerson J.B."/>
            <person name="Anantharaman K."/>
            <person name="Thomas B.C."/>
            <person name="Malmstrom R."/>
            <person name="Stieglmeier M."/>
            <person name="Klingl A."/>
            <person name="Woyke T."/>
            <person name="Ryan C.M."/>
            <person name="Banfield J.F."/>
        </authorList>
    </citation>
    <scope>NUCLEOTIDE SEQUENCE [LARGE SCALE GENOMIC DNA]</scope>
</reference>
<feature type="domain" description="TNase-like" evidence="4">
    <location>
        <begin position="1"/>
        <end position="132"/>
    </location>
</feature>
<dbReference type="PROSITE" id="PS50830">
    <property type="entry name" value="TNASE_3"/>
    <property type="match status" value="1"/>
</dbReference>
<accession>A0A2M8FFC7</accession>
<evidence type="ECO:0000256" key="1">
    <source>
        <dbReference type="ARBA" id="ARBA00022722"/>
    </source>
</evidence>
<keyword evidence="3" id="KW-0378">Hydrolase</keyword>
<dbReference type="Gene3D" id="2.40.50.90">
    <property type="match status" value="1"/>
</dbReference>
<organism evidence="5 6">
    <name type="scientific">Candidatus Kaiserbacteria bacterium CG_4_9_14_0_2_um_filter_41_32</name>
    <dbReference type="NCBI Taxonomy" id="1974601"/>
    <lineage>
        <taxon>Bacteria</taxon>
        <taxon>Candidatus Kaiseribacteriota</taxon>
    </lineage>
</organism>
<dbReference type="PROSITE" id="PS01284">
    <property type="entry name" value="TNASE_2"/>
    <property type="match status" value="1"/>
</dbReference>
<evidence type="ECO:0000259" key="4">
    <source>
        <dbReference type="PROSITE" id="PS50830"/>
    </source>
</evidence>
<dbReference type="GO" id="GO:0004519">
    <property type="term" value="F:endonuclease activity"/>
    <property type="evidence" value="ECO:0007669"/>
    <property type="project" value="UniProtKB-KW"/>
</dbReference>
<protein>
    <submittedName>
        <fullName evidence="5">YHYH domain-containing protein</fullName>
    </submittedName>
</protein>
<evidence type="ECO:0000256" key="3">
    <source>
        <dbReference type="ARBA" id="ARBA00022801"/>
    </source>
</evidence>
<name>A0A2M8FFC7_9BACT</name>
<dbReference type="AlphaFoldDB" id="A0A2M8FFC7"/>
<dbReference type="SUPFAM" id="SSF50199">
    <property type="entry name" value="Staphylococcal nuclease"/>
    <property type="match status" value="1"/>
</dbReference>
<evidence type="ECO:0000313" key="5">
    <source>
        <dbReference type="EMBL" id="PJC56326.1"/>
    </source>
</evidence>
<evidence type="ECO:0000256" key="2">
    <source>
        <dbReference type="ARBA" id="ARBA00022759"/>
    </source>
</evidence>
<dbReference type="SMART" id="SM00318">
    <property type="entry name" value="SNc"/>
    <property type="match status" value="1"/>
</dbReference>
<sequence>TTTALVTRVIDGDTIDVTLEEDSGTTRVRYIGIDTPESSLDTNSECGSAEATARNSELVGGKTIALVPGTGLYDKYGRLLAYVYVGGIFINETLLTEGLADTMTIPPNTEYYKKFTDLRNKARSDRIGIWESCR</sequence>
<keyword evidence="1" id="KW-0540">Nuclease</keyword>